<evidence type="ECO:0000256" key="11">
    <source>
        <dbReference type="SAM" id="Phobius"/>
    </source>
</evidence>
<dbReference type="InterPro" id="IPR000175">
    <property type="entry name" value="Na/ntran_symport"/>
</dbReference>
<feature type="transmembrane region" description="Helical" evidence="11">
    <location>
        <begin position="558"/>
        <end position="581"/>
    </location>
</feature>
<evidence type="ECO:0000256" key="9">
    <source>
        <dbReference type="PIRSR" id="PIRSR600175-2"/>
    </source>
</evidence>
<evidence type="ECO:0000313" key="12">
    <source>
        <dbReference type="EMBL" id="KAF0295127.1"/>
    </source>
</evidence>
<dbReference type="SUPFAM" id="SSF161070">
    <property type="entry name" value="SNF-like"/>
    <property type="match status" value="1"/>
</dbReference>
<dbReference type="PROSITE" id="PS50267">
    <property type="entry name" value="NA_NEUROTRAN_SYMP_3"/>
    <property type="match status" value="1"/>
</dbReference>
<dbReference type="AlphaFoldDB" id="A0A6A4VFC7"/>
<keyword evidence="7 11" id="KW-0472">Membrane</keyword>
<dbReference type="GO" id="GO:0046872">
    <property type="term" value="F:metal ion binding"/>
    <property type="evidence" value="ECO:0007669"/>
    <property type="project" value="UniProtKB-KW"/>
</dbReference>
<feature type="transmembrane region" description="Helical" evidence="11">
    <location>
        <begin position="270"/>
        <end position="290"/>
    </location>
</feature>
<evidence type="ECO:0000256" key="7">
    <source>
        <dbReference type="ARBA" id="ARBA00023136"/>
    </source>
</evidence>
<evidence type="ECO:0000256" key="10">
    <source>
        <dbReference type="RuleBase" id="RU003732"/>
    </source>
</evidence>
<evidence type="ECO:0000256" key="2">
    <source>
        <dbReference type="ARBA" id="ARBA00006459"/>
    </source>
</evidence>
<reference evidence="12 13" key="1">
    <citation type="submission" date="2019-07" db="EMBL/GenBank/DDBJ databases">
        <title>Draft genome assembly of a fouling barnacle, Amphibalanus amphitrite (Darwin, 1854): The first reference genome for Thecostraca.</title>
        <authorList>
            <person name="Kim W."/>
        </authorList>
    </citation>
    <scope>NUCLEOTIDE SEQUENCE [LARGE SCALE GENOMIC DNA]</scope>
    <source>
        <strain evidence="12">SNU_AA5</strain>
        <tissue evidence="12">Soma without cirri and trophi</tissue>
    </source>
</reference>
<feature type="binding site" evidence="8">
    <location>
        <position position="66"/>
    </location>
    <ligand>
        <name>Na(+)</name>
        <dbReference type="ChEBI" id="CHEBI:29101"/>
        <label>1</label>
    </ligand>
</feature>
<feature type="transmembrane region" description="Helical" evidence="11">
    <location>
        <begin position="480"/>
        <end position="504"/>
    </location>
</feature>
<organism evidence="12 13">
    <name type="scientific">Amphibalanus amphitrite</name>
    <name type="common">Striped barnacle</name>
    <name type="synonym">Balanus amphitrite</name>
    <dbReference type="NCBI Taxonomy" id="1232801"/>
    <lineage>
        <taxon>Eukaryota</taxon>
        <taxon>Metazoa</taxon>
        <taxon>Ecdysozoa</taxon>
        <taxon>Arthropoda</taxon>
        <taxon>Crustacea</taxon>
        <taxon>Multicrustacea</taxon>
        <taxon>Cirripedia</taxon>
        <taxon>Thoracica</taxon>
        <taxon>Thoracicalcarea</taxon>
        <taxon>Balanomorpha</taxon>
        <taxon>Balanoidea</taxon>
        <taxon>Balanidae</taxon>
        <taxon>Amphibalaninae</taxon>
        <taxon>Amphibalanus</taxon>
    </lineage>
</organism>
<keyword evidence="8" id="KW-0479">Metal-binding</keyword>
<feature type="transmembrane region" description="Helical" evidence="11">
    <location>
        <begin position="53"/>
        <end position="71"/>
    </location>
</feature>
<feature type="binding site" evidence="8">
    <location>
        <position position="61"/>
    </location>
    <ligand>
        <name>Na(+)</name>
        <dbReference type="ChEBI" id="CHEBI:29101"/>
        <label>1</label>
    </ligand>
</feature>
<dbReference type="PANTHER" id="PTHR11616">
    <property type="entry name" value="SODIUM/CHLORIDE DEPENDENT TRANSPORTER"/>
    <property type="match status" value="1"/>
</dbReference>
<comment type="caution">
    <text evidence="12">The sequence shown here is derived from an EMBL/GenBank/DDBJ whole genome shotgun (WGS) entry which is preliminary data.</text>
</comment>
<evidence type="ECO:0000256" key="3">
    <source>
        <dbReference type="ARBA" id="ARBA00022448"/>
    </source>
</evidence>
<feature type="binding site" evidence="8">
    <location>
        <position position="421"/>
    </location>
    <ligand>
        <name>Na(+)</name>
        <dbReference type="ChEBI" id="CHEBI:29101"/>
        <label>1</label>
    </ligand>
</feature>
<feature type="binding site" evidence="8">
    <location>
        <position position="417"/>
    </location>
    <ligand>
        <name>Na(+)</name>
        <dbReference type="ChEBI" id="CHEBI:29101"/>
        <label>1</label>
    </ligand>
</feature>
<feature type="binding site" evidence="8">
    <location>
        <position position="420"/>
    </location>
    <ligand>
        <name>Na(+)</name>
        <dbReference type="ChEBI" id="CHEBI:29101"/>
        <label>1</label>
    </ligand>
</feature>
<keyword evidence="9" id="KW-1015">Disulfide bond</keyword>
<keyword evidence="4 10" id="KW-0812">Transmembrane</keyword>
<keyword evidence="5 10" id="KW-0769">Symport</keyword>
<dbReference type="GO" id="GO:0005332">
    <property type="term" value="F:gamma-aminobutyric acid:sodium:chloride symporter activity"/>
    <property type="evidence" value="ECO:0007669"/>
    <property type="project" value="TreeGrafter"/>
</dbReference>
<feature type="transmembrane region" description="Helical" evidence="11">
    <location>
        <begin position="346"/>
        <end position="371"/>
    </location>
</feature>
<dbReference type="Pfam" id="PF00209">
    <property type="entry name" value="SNF"/>
    <property type="match status" value="1"/>
</dbReference>
<name>A0A6A4VFC7_AMPAM</name>
<feature type="binding site" evidence="8">
    <location>
        <position position="59"/>
    </location>
    <ligand>
        <name>Na(+)</name>
        <dbReference type="ChEBI" id="CHEBI:29101"/>
        <label>1</label>
    </ligand>
</feature>
<keyword evidence="13" id="KW-1185">Reference proteome</keyword>
<comment type="subcellular location">
    <subcellularLocation>
        <location evidence="1">Membrane</location>
        <topology evidence="1">Multi-pass membrane protein</topology>
    </subcellularLocation>
</comment>
<feature type="transmembrane region" description="Helical" evidence="11">
    <location>
        <begin position="391"/>
        <end position="419"/>
    </location>
</feature>
<dbReference type="PROSITE" id="PS00754">
    <property type="entry name" value="NA_NEUROTRAN_SYMP_2"/>
    <property type="match status" value="1"/>
</dbReference>
<feature type="transmembrane region" description="Helical" evidence="11">
    <location>
        <begin position="83"/>
        <end position="104"/>
    </location>
</feature>
<feature type="transmembrane region" description="Helical" evidence="11">
    <location>
        <begin position="449"/>
        <end position="474"/>
    </location>
</feature>
<protein>
    <recommendedName>
        <fullName evidence="10">Transporter</fullName>
    </recommendedName>
</protein>
<evidence type="ECO:0000256" key="1">
    <source>
        <dbReference type="ARBA" id="ARBA00004141"/>
    </source>
</evidence>
<dbReference type="Proteomes" id="UP000440578">
    <property type="component" value="Unassembled WGS sequence"/>
</dbReference>
<evidence type="ECO:0000256" key="5">
    <source>
        <dbReference type="ARBA" id="ARBA00022847"/>
    </source>
</evidence>
<comment type="similarity">
    <text evidence="2 10">Belongs to the sodium:neurotransmitter symporter (SNF) (TC 2.A.22) family.</text>
</comment>
<keyword evidence="8" id="KW-0915">Sodium</keyword>
<gene>
    <name evidence="12" type="primary">SLC6A1_0</name>
    <name evidence="12" type="ORF">FJT64_007258</name>
</gene>
<evidence type="ECO:0000313" key="13">
    <source>
        <dbReference type="Proteomes" id="UP000440578"/>
    </source>
</evidence>
<dbReference type="CDD" id="cd11496">
    <property type="entry name" value="SLC6sbd-TauT-like"/>
    <property type="match status" value="1"/>
</dbReference>
<feature type="disulfide bond" evidence="9">
    <location>
        <begin position="164"/>
        <end position="173"/>
    </location>
</feature>
<dbReference type="PANTHER" id="PTHR11616:SF265">
    <property type="entry name" value="TRANSPORTER"/>
    <property type="match status" value="1"/>
</dbReference>
<feature type="transmembrane region" description="Helical" evidence="11">
    <location>
        <begin position="125"/>
        <end position="152"/>
    </location>
</feature>
<evidence type="ECO:0000256" key="6">
    <source>
        <dbReference type="ARBA" id="ARBA00022989"/>
    </source>
</evidence>
<evidence type="ECO:0000256" key="8">
    <source>
        <dbReference type="PIRSR" id="PIRSR600175-1"/>
    </source>
</evidence>
<dbReference type="PROSITE" id="PS00610">
    <property type="entry name" value="NA_NEUROTRAN_SYMP_1"/>
    <property type="match status" value="1"/>
</dbReference>
<feature type="transmembrane region" description="Helical" evidence="11">
    <location>
        <begin position="525"/>
        <end position="546"/>
    </location>
</feature>
<accession>A0A6A4VFC7</accession>
<dbReference type="OrthoDB" id="6581954at2759"/>
<feature type="binding site" evidence="8">
    <location>
        <position position="320"/>
    </location>
    <ligand>
        <name>Na(+)</name>
        <dbReference type="ChEBI" id="CHEBI:29101"/>
        <label>2</label>
    </ligand>
</feature>
<sequence length="617" mass="69283">MGDHGPQKLALEPRPCVTAQHSANGTPQTPSTQVISLKPEEPERETWSGKLDFVLSVVGYAIGLGNVWRFPYLCYRNGGGAFLIPYLLTVATCGVPMFLLEVSLGQYLSIGGLGVWKISPAFKGVGYGAVLQCIWLDSYYIVVLSWALFYFFNSLTASLPWGSCGNYWNKPTCSSPYTRKSLDCWTEQINSTFNSTYCMVGKNAILEKDLSDPVREFWEGRTLNITDGIEEVGEVRWELAGTLALAWIICYFCIWKGVKYTGKVVYFTSIFPYVLMFILLIRGVTLPGAIEGIKFYVMPDIKKLKEVKVWIDAATQVFFSYGLALGSLIALGSYNRFNNNVHRDAMLICTINTCTSIFAGFVIFSVIGYMATVQGKLVEEVARGGPGLLFLVYPSAILELPISPMWSALFFLMVLMLGLDSQFCTMEGLITAIVDEFPFVLRRPGRKEVFIAVYCFLSFLMGLSMVTQGGMYVLVIFEDYAASGLALLTLIFFECIAIGWGFGVNRYFEAIKEMVGYYPFLWFKLCWTVLCPAVTLGVFLFNVVNFTPVKYVDYEYPWWAHLIGILLGLSSMLCPPLYLLYSYCKAQGTMRERFATICRPELTDFKNKNVGKFDSMI</sequence>
<dbReference type="GO" id="GO:0043005">
    <property type="term" value="C:neuron projection"/>
    <property type="evidence" value="ECO:0007669"/>
    <property type="project" value="TreeGrafter"/>
</dbReference>
<feature type="binding site" evidence="8">
    <location>
        <position position="352"/>
    </location>
    <ligand>
        <name>Na(+)</name>
        <dbReference type="ChEBI" id="CHEBI:29101"/>
        <label>2</label>
    </ligand>
</feature>
<feature type="transmembrane region" description="Helical" evidence="11">
    <location>
        <begin position="310"/>
        <end position="334"/>
    </location>
</feature>
<dbReference type="EMBL" id="VIIS01001636">
    <property type="protein sequence ID" value="KAF0295127.1"/>
    <property type="molecule type" value="Genomic_DNA"/>
</dbReference>
<keyword evidence="3 10" id="KW-0813">Transport</keyword>
<evidence type="ECO:0000256" key="4">
    <source>
        <dbReference type="ARBA" id="ARBA00022692"/>
    </source>
</evidence>
<dbReference type="InterPro" id="IPR037272">
    <property type="entry name" value="SNS_sf"/>
</dbReference>
<dbReference type="PRINTS" id="PR00176">
    <property type="entry name" value="NANEUSMPORT"/>
</dbReference>
<feature type="transmembrane region" description="Helical" evidence="11">
    <location>
        <begin position="239"/>
        <end position="258"/>
    </location>
</feature>
<dbReference type="GO" id="GO:0005886">
    <property type="term" value="C:plasma membrane"/>
    <property type="evidence" value="ECO:0007669"/>
    <property type="project" value="TreeGrafter"/>
</dbReference>
<keyword evidence="6 11" id="KW-1133">Transmembrane helix</keyword>
<proteinExistence type="inferred from homology"/>